<dbReference type="NCBIfam" id="NF009932">
    <property type="entry name" value="PRK13395.1"/>
    <property type="match status" value="1"/>
</dbReference>
<dbReference type="PIRSF" id="PIRSF017306">
    <property type="entry name" value="Ureidogly_hydro"/>
    <property type="match status" value="1"/>
</dbReference>
<accession>A0A0H2MRA3</accession>
<dbReference type="OrthoDB" id="9804602at2"/>
<dbReference type="RefSeq" id="WP_047765797.1">
    <property type="nucleotide sequence ID" value="NZ_LAQL01000018.1"/>
</dbReference>
<keyword evidence="3" id="KW-0456">Lyase</keyword>
<dbReference type="InterPro" id="IPR007247">
    <property type="entry name" value="Ureidogly_lyase"/>
</dbReference>
<dbReference type="PANTHER" id="PTHR21221:SF1">
    <property type="entry name" value="UREIDOGLYCOLATE LYASE"/>
    <property type="match status" value="1"/>
</dbReference>
<dbReference type="EMBL" id="LAQL01000018">
    <property type="protein sequence ID" value="KLN59215.1"/>
    <property type="molecule type" value="Genomic_DNA"/>
</dbReference>
<dbReference type="GO" id="GO:0006144">
    <property type="term" value="P:purine nucleobase metabolic process"/>
    <property type="evidence" value="ECO:0007669"/>
    <property type="project" value="UniProtKB-KW"/>
</dbReference>
<protein>
    <submittedName>
        <fullName evidence="5">Ureidoglycolate hydrolase</fullName>
        <ecNumber evidence="5">3.5.1.116</ecNumber>
    </submittedName>
</protein>
<dbReference type="SUPFAM" id="SSF51182">
    <property type="entry name" value="RmlC-like cupins"/>
    <property type="match status" value="1"/>
</dbReference>
<keyword evidence="5" id="KW-0378">Hydrolase</keyword>
<evidence type="ECO:0000256" key="2">
    <source>
        <dbReference type="ARBA" id="ARBA00022631"/>
    </source>
</evidence>
<dbReference type="AlphaFoldDB" id="A0A0H2MRA3"/>
<evidence type="ECO:0000313" key="5">
    <source>
        <dbReference type="EMBL" id="KLN59215.1"/>
    </source>
</evidence>
<dbReference type="Proteomes" id="UP000035444">
    <property type="component" value="Unassembled WGS sequence"/>
</dbReference>
<keyword evidence="2" id="KW-0659">Purine metabolism</keyword>
<dbReference type="PATRIC" id="fig|1489064.4.peg.795"/>
<sequence length="172" mass="18963">MTLDLIEIRPEPLTKGAFAPFGQVIKADHDKSYLINEGTTRRFHDLAQADVSDEEGEAILSIFRGTPRPLPITIAMMERHPLGSQAFVPMQPALWLIVVCEDEVPTPAGCRAFIASGSQGVQYAKNVWHHPLLVLEPTQDFLIVDRKGPADEGAANLEEHWFEGTGAILKIP</sequence>
<dbReference type="InterPro" id="IPR047233">
    <property type="entry name" value="UAH_cupin"/>
</dbReference>
<dbReference type="InterPro" id="IPR011051">
    <property type="entry name" value="RmlC_Cupin_sf"/>
</dbReference>
<dbReference type="EC" id="3.5.1.116" evidence="5"/>
<dbReference type="GO" id="GO:0000256">
    <property type="term" value="P:allantoin catabolic process"/>
    <property type="evidence" value="ECO:0007669"/>
    <property type="project" value="InterPro"/>
</dbReference>
<evidence type="ECO:0000313" key="6">
    <source>
        <dbReference type="Proteomes" id="UP000035444"/>
    </source>
</evidence>
<comment type="subunit">
    <text evidence="1">Homodimer.</text>
</comment>
<dbReference type="GO" id="GO:0004848">
    <property type="term" value="F:ureidoglycolate hydrolase activity"/>
    <property type="evidence" value="ECO:0007669"/>
    <property type="project" value="UniProtKB-EC"/>
</dbReference>
<name>A0A0H2MRA3_9PROT</name>
<proteinExistence type="predicted"/>
<dbReference type="CDD" id="cd20298">
    <property type="entry name" value="cupin_UAH"/>
    <property type="match status" value="1"/>
</dbReference>
<dbReference type="PANTHER" id="PTHR21221">
    <property type="entry name" value="UREIDOGLYCOLATE HYDROLASE"/>
    <property type="match status" value="1"/>
</dbReference>
<evidence type="ECO:0000256" key="4">
    <source>
        <dbReference type="ARBA" id="ARBA00047684"/>
    </source>
</evidence>
<reference evidence="5 6" key="1">
    <citation type="submission" date="2015-03" db="EMBL/GenBank/DDBJ databases">
        <title>Genome Sequence of Kiloniella spongiae MEBiC09566, isolated from a marine sponge.</title>
        <authorList>
            <person name="Shao Z."/>
            <person name="Wang L."/>
            <person name="Li X."/>
        </authorList>
    </citation>
    <scope>NUCLEOTIDE SEQUENCE [LARGE SCALE GENOMIC DNA]</scope>
    <source>
        <strain evidence="5 6">MEBiC09566</strain>
    </source>
</reference>
<comment type="catalytic activity">
    <reaction evidence="4">
        <text>(S)-ureidoglycolate = urea + glyoxylate</text>
        <dbReference type="Rhea" id="RHEA:11304"/>
        <dbReference type="ChEBI" id="CHEBI:16199"/>
        <dbReference type="ChEBI" id="CHEBI:36655"/>
        <dbReference type="ChEBI" id="CHEBI:57296"/>
        <dbReference type="EC" id="4.3.2.3"/>
    </reaction>
</comment>
<gene>
    <name evidence="5" type="ORF">WH96_18925</name>
</gene>
<evidence type="ECO:0000256" key="1">
    <source>
        <dbReference type="ARBA" id="ARBA00011738"/>
    </source>
</evidence>
<organism evidence="5 6">
    <name type="scientific">Kiloniella spongiae</name>
    <dbReference type="NCBI Taxonomy" id="1489064"/>
    <lineage>
        <taxon>Bacteria</taxon>
        <taxon>Pseudomonadati</taxon>
        <taxon>Pseudomonadota</taxon>
        <taxon>Alphaproteobacteria</taxon>
        <taxon>Rhodospirillales</taxon>
        <taxon>Kiloniellaceae</taxon>
        <taxon>Kiloniella</taxon>
    </lineage>
</organism>
<keyword evidence="6" id="KW-1185">Reference proteome</keyword>
<dbReference type="Gene3D" id="2.60.120.480">
    <property type="entry name" value="Ureidoglycolate hydrolase"/>
    <property type="match status" value="1"/>
</dbReference>
<dbReference type="STRING" id="1489064.WH96_18925"/>
<dbReference type="InterPro" id="IPR024060">
    <property type="entry name" value="Ureidoglycolate_lyase_dom_sf"/>
</dbReference>
<dbReference type="Pfam" id="PF04115">
    <property type="entry name" value="Ureidogly_lyase"/>
    <property type="match status" value="1"/>
</dbReference>
<evidence type="ECO:0000256" key="3">
    <source>
        <dbReference type="ARBA" id="ARBA00023239"/>
    </source>
</evidence>
<dbReference type="GO" id="GO:0050385">
    <property type="term" value="F:ureidoglycolate lyase activity"/>
    <property type="evidence" value="ECO:0007669"/>
    <property type="project" value="UniProtKB-EC"/>
</dbReference>
<comment type="caution">
    <text evidence="5">The sequence shown here is derived from an EMBL/GenBank/DDBJ whole genome shotgun (WGS) entry which is preliminary data.</text>
</comment>